<dbReference type="PROSITE" id="PS50883">
    <property type="entry name" value="EAL"/>
    <property type="match status" value="1"/>
</dbReference>
<dbReference type="RefSeq" id="WP_129821689.1">
    <property type="nucleotide sequence ID" value="NZ_CAJJOK010000025.1"/>
</dbReference>
<dbReference type="GO" id="GO:0071111">
    <property type="term" value="F:cyclic-guanylate-specific phosphodiesterase activity"/>
    <property type="evidence" value="ECO:0007669"/>
    <property type="project" value="InterPro"/>
</dbReference>
<reference evidence="1" key="1">
    <citation type="journal article" date="2019" name="Nat. Med.">
        <title>A library of human gut bacterial isolates paired with longitudinal multiomics data enables mechanistic microbiome research.</title>
        <authorList>
            <person name="Poyet M."/>
            <person name="Groussin M."/>
            <person name="Gibbons S.M."/>
            <person name="Avila-Pacheco J."/>
            <person name="Jiang X."/>
            <person name="Kearney S.M."/>
            <person name="Perrotta A.R."/>
            <person name="Berdy B."/>
            <person name="Zhao S."/>
            <person name="Lieberman T.D."/>
            <person name="Swanson P.K."/>
            <person name="Smith M."/>
            <person name="Roesemann S."/>
            <person name="Alexander J.E."/>
            <person name="Rich S.A."/>
            <person name="Livny J."/>
            <person name="Vlamakis H."/>
            <person name="Clish C."/>
            <person name="Bullock K."/>
            <person name="Deik A."/>
            <person name="Scott J."/>
            <person name="Pierce K.A."/>
            <person name="Xavier R.J."/>
            <person name="Alm E.J."/>
        </authorList>
    </citation>
    <scope>NUCLEOTIDE SEQUENCE</scope>
    <source>
        <strain evidence="1">BIOML-A179</strain>
    </source>
</reference>
<protein>
    <submittedName>
        <fullName evidence="1">EAL domain-containing protein</fullName>
    </submittedName>
</protein>
<dbReference type="PANTHER" id="PTHR33121">
    <property type="entry name" value="CYCLIC DI-GMP PHOSPHODIESTERASE PDEF"/>
    <property type="match status" value="1"/>
</dbReference>
<evidence type="ECO:0000313" key="1">
    <source>
        <dbReference type="EMBL" id="MTL94805.1"/>
    </source>
</evidence>
<dbReference type="Pfam" id="PF00563">
    <property type="entry name" value="EAL"/>
    <property type="match status" value="1"/>
</dbReference>
<dbReference type="InterPro" id="IPR050706">
    <property type="entry name" value="Cyclic-di-GMP_PDE-like"/>
</dbReference>
<gene>
    <name evidence="1" type="ORF">GMA64_09725</name>
</gene>
<dbReference type="Gene3D" id="3.20.20.450">
    <property type="entry name" value="EAL domain"/>
    <property type="match status" value="1"/>
</dbReference>
<dbReference type="SUPFAM" id="SSF141868">
    <property type="entry name" value="EAL domain-like"/>
    <property type="match status" value="1"/>
</dbReference>
<name>A0A6I3NB32_9FIRM</name>
<dbReference type="CDD" id="cd01948">
    <property type="entry name" value="EAL"/>
    <property type="match status" value="1"/>
</dbReference>
<dbReference type="AlphaFoldDB" id="A0A6I3NB32"/>
<dbReference type="InterPro" id="IPR001633">
    <property type="entry name" value="EAL_dom"/>
</dbReference>
<comment type="caution">
    <text evidence="1">The sequence shown here is derived from an EMBL/GenBank/DDBJ whole genome shotgun (WGS) entry which is preliminary data.</text>
</comment>
<organism evidence="1">
    <name type="scientific">Turicibacter sanguinis</name>
    <dbReference type="NCBI Taxonomy" id="154288"/>
    <lineage>
        <taxon>Bacteria</taxon>
        <taxon>Bacillati</taxon>
        <taxon>Bacillota</taxon>
        <taxon>Erysipelotrichia</taxon>
        <taxon>Erysipelotrichales</taxon>
        <taxon>Turicibacteraceae</taxon>
        <taxon>Turicibacter</taxon>
    </lineage>
</organism>
<dbReference type="InterPro" id="IPR035919">
    <property type="entry name" value="EAL_sf"/>
</dbReference>
<dbReference type="EMBL" id="WMQV01000023">
    <property type="protein sequence ID" value="MTL94805.1"/>
    <property type="molecule type" value="Genomic_DNA"/>
</dbReference>
<dbReference type="PANTHER" id="PTHR33121:SF70">
    <property type="entry name" value="SIGNALING PROTEIN YKOW"/>
    <property type="match status" value="1"/>
</dbReference>
<sequence>MNSIKIDYDYRFLDFSDDKNKSLCMICFKGVYLNDIHPVYKINLGELIVLEIKKKLRNYFTHELVLRGFILEESELKIFLDLFCFNSVKYMMCTFCNNLEEMGISCNSLVENENYCYNHKNYCYKTNECYFNQIVCGIQQLREELLSSQYKSFFLVYQPKLDVKTEKVHSVEVLTRWQHQDYGVISPIDFLKIIKQMGNQYEFDLFIIKKSCKEIKDLLGYIDNFSVNVSISTLNQVNFSNAIENILEEAGIRPTYLTVEILEDENISDYKNVALNLNNLIQKGIRISLDDFGSGYSSYYRLLELNVSELKIPKEFFQENFEFTSKNEKILFGIINMCKEMGIQTVAEGIESISDAQYVKKLGVDYIQGYYYSKPLKKESFINYLTNQS</sequence>
<proteinExistence type="predicted"/>
<dbReference type="SMART" id="SM00052">
    <property type="entry name" value="EAL"/>
    <property type="match status" value="1"/>
</dbReference>
<accession>A0A6I3NB32</accession>